<evidence type="ECO:0000313" key="6">
    <source>
        <dbReference type="Proteomes" id="UP000663891"/>
    </source>
</evidence>
<dbReference type="Proteomes" id="UP000663845">
    <property type="component" value="Unassembled WGS sequence"/>
</dbReference>
<accession>A0A813NTQ2</accession>
<keyword evidence="1" id="KW-0732">Signal</keyword>
<dbReference type="Gene3D" id="2.130.10.130">
    <property type="entry name" value="Integrin alpha, N-terminal"/>
    <property type="match status" value="1"/>
</dbReference>
<dbReference type="Proteomes" id="UP000663891">
    <property type="component" value="Unassembled WGS sequence"/>
</dbReference>
<evidence type="ECO:0000256" key="1">
    <source>
        <dbReference type="ARBA" id="ARBA00022729"/>
    </source>
</evidence>
<dbReference type="Pfam" id="PF13517">
    <property type="entry name" value="FG-GAP_3"/>
    <property type="match status" value="2"/>
</dbReference>
<dbReference type="InterPro" id="IPR013517">
    <property type="entry name" value="FG-GAP"/>
</dbReference>
<dbReference type="EMBL" id="CAJNON010000003">
    <property type="protein sequence ID" value="CAF0740394.1"/>
    <property type="molecule type" value="Genomic_DNA"/>
</dbReference>
<dbReference type="InterPro" id="IPR028994">
    <property type="entry name" value="Integrin_alpha_N"/>
</dbReference>
<dbReference type="EMBL" id="CAJNOG010000007">
    <property type="protein sequence ID" value="CAF0735387.1"/>
    <property type="molecule type" value="Genomic_DNA"/>
</dbReference>
<dbReference type="EMBL" id="CAJOAY010000040">
    <property type="protein sequence ID" value="CAF3503348.1"/>
    <property type="molecule type" value="Genomic_DNA"/>
</dbReference>
<evidence type="ECO:0000313" key="3">
    <source>
        <dbReference type="EMBL" id="CAF0740394.1"/>
    </source>
</evidence>
<gene>
    <name evidence="2" type="ORF">JYZ213_LOCUS1515</name>
    <name evidence="4" type="ORF">OKA104_LOCUS1624</name>
    <name evidence="5" type="ORF">OXD698_LOCUS20928</name>
    <name evidence="3" type="ORF">VCS650_LOCUS612</name>
</gene>
<dbReference type="PANTHER" id="PTHR46580:SF4">
    <property type="entry name" value="ATP_GTP-BINDING PROTEIN"/>
    <property type="match status" value="1"/>
</dbReference>
<dbReference type="SUPFAM" id="SSF69318">
    <property type="entry name" value="Integrin alpha N-terminal domain"/>
    <property type="match status" value="1"/>
</dbReference>
<dbReference type="Proteomes" id="UP000663844">
    <property type="component" value="Unassembled WGS sequence"/>
</dbReference>
<evidence type="ECO:0000313" key="2">
    <source>
        <dbReference type="EMBL" id="CAF0735387.1"/>
    </source>
</evidence>
<proteinExistence type="predicted"/>
<dbReference type="EMBL" id="CAJOAZ010001692">
    <property type="protein sequence ID" value="CAF3845055.1"/>
    <property type="molecule type" value="Genomic_DNA"/>
</dbReference>
<name>A0A813NTQ2_9BILA</name>
<dbReference type="AlphaFoldDB" id="A0A813NTQ2"/>
<reference evidence="3" key="1">
    <citation type="submission" date="2021-02" db="EMBL/GenBank/DDBJ databases">
        <authorList>
            <person name="Nowell W R."/>
        </authorList>
    </citation>
    <scope>NUCLEOTIDE SEQUENCE</scope>
</reference>
<comment type="caution">
    <text evidence="3">The sequence shown here is derived from an EMBL/GenBank/DDBJ whole genome shotgun (WGS) entry which is preliminary data.</text>
</comment>
<dbReference type="Proteomes" id="UP000663881">
    <property type="component" value="Unassembled WGS sequence"/>
</dbReference>
<evidence type="ECO:0000313" key="4">
    <source>
        <dbReference type="EMBL" id="CAF3503348.1"/>
    </source>
</evidence>
<dbReference type="PANTHER" id="PTHR46580">
    <property type="entry name" value="SENSOR KINASE-RELATED"/>
    <property type="match status" value="1"/>
</dbReference>
<dbReference type="Gene3D" id="2.30.30.100">
    <property type="match status" value="1"/>
</dbReference>
<dbReference type="OrthoDB" id="10250728at2759"/>
<evidence type="ECO:0008006" key="7">
    <source>
        <dbReference type="Google" id="ProtNLM"/>
    </source>
</evidence>
<protein>
    <recommendedName>
        <fullName evidence="7">VCBS repeat-containing protein</fullName>
    </recommendedName>
</protein>
<sequence length="292" mass="31333">MIIGILVVCFTSPKQSVPKCELKFNKIDPSPIEYKYGPRSVAIGDFNNDSWFDVVIANNAVDSISVAFGNSNITLGSPTIYSTGIGSAPYMVAVHDFNNDYQLDIVVANFGTNNIGIFLGFGNGSFSDQRELSIGASRPISISISDLNNDTLADIVTVNYGTQSISIFYGHGNGNFSSPVTYLTGYDSLPKSLAIGDFNHDNYLDIAIANSGTNNVGILFGNEENTFENQIMLSTGVGSHPFSIAVGYLNDDTFLDIVVANHGTENIGIFLSNANGSFTNQITYSIDDATPY</sequence>
<organism evidence="3 6">
    <name type="scientific">Adineta steineri</name>
    <dbReference type="NCBI Taxonomy" id="433720"/>
    <lineage>
        <taxon>Eukaryota</taxon>
        <taxon>Metazoa</taxon>
        <taxon>Spiralia</taxon>
        <taxon>Gnathifera</taxon>
        <taxon>Rotifera</taxon>
        <taxon>Eurotatoria</taxon>
        <taxon>Bdelloidea</taxon>
        <taxon>Adinetida</taxon>
        <taxon>Adinetidae</taxon>
        <taxon>Adineta</taxon>
    </lineage>
</organism>
<evidence type="ECO:0000313" key="5">
    <source>
        <dbReference type="EMBL" id="CAF3845055.1"/>
    </source>
</evidence>